<dbReference type="GeneID" id="54301185"/>
<gene>
    <name evidence="3" type="ORF">K452DRAFT_313720</name>
</gene>
<dbReference type="EMBL" id="ML995552">
    <property type="protein sequence ID" value="KAF2135784.1"/>
    <property type="molecule type" value="Genomic_DNA"/>
</dbReference>
<reference evidence="3" key="1">
    <citation type="journal article" date="2020" name="Stud. Mycol.">
        <title>101 Dothideomycetes genomes: a test case for predicting lifestyles and emergence of pathogens.</title>
        <authorList>
            <person name="Haridas S."/>
            <person name="Albert R."/>
            <person name="Binder M."/>
            <person name="Bloem J."/>
            <person name="Labutti K."/>
            <person name="Salamov A."/>
            <person name="Andreopoulos B."/>
            <person name="Baker S."/>
            <person name="Barry K."/>
            <person name="Bills G."/>
            <person name="Bluhm B."/>
            <person name="Cannon C."/>
            <person name="Castanera R."/>
            <person name="Culley D."/>
            <person name="Daum C."/>
            <person name="Ezra D."/>
            <person name="Gonzalez J."/>
            <person name="Henrissat B."/>
            <person name="Kuo A."/>
            <person name="Liang C."/>
            <person name="Lipzen A."/>
            <person name="Lutzoni F."/>
            <person name="Magnuson J."/>
            <person name="Mondo S."/>
            <person name="Nolan M."/>
            <person name="Ohm R."/>
            <person name="Pangilinan J."/>
            <person name="Park H.-J."/>
            <person name="Ramirez L."/>
            <person name="Alfaro M."/>
            <person name="Sun H."/>
            <person name="Tritt A."/>
            <person name="Yoshinaga Y."/>
            <person name="Zwiers L.-H."/>
            <person name="Turgeon B."/>
            <person name="Goodwin S."/>
            <person name="Spatafora J."/>
            <person name="Crous P."/>
            <person name="Grigoriev I."/>
        </authorList>
    </citation>
    <scope>NUCLEOTIDE SEQUENCE</scope>
    <source>
        <strain evidence="3">CBS 121167</strain>
    </source>
</reference>
<dbReference type="AlphaFoldDB" id="A0A6A6AXU2"/>
<feature type="region of interest" description="Disordered" evidence="2">
    <location>
        <begin position="160"/>
        <end position="233"/>
    </location>
</feature>
<proteinExistence type="predicted"/>
<sequence length="233" mass="25811">MAIAIKGSIPFLPKLYIDCINYNVKKRNYTNQIADLDQRLNNLIARRDVLRQRQNFFETGIFELELESINFNISTLQRELRLVQGNRDLLDRIPARSITEAREQARLVQEARLRLMGLQRQAGTRISQRQLGGTIPESNASGRRVLGVIFFPGYDPSLERGNSTSNNLGNNTSANTGVPVPSNQASANTGVPVPSNQASANTVVPTSNNQGNTSANNTQNSYPGISNYTIYED</sequence>
<evidence type="ECO:0000313" key="3">
    <source>
        <dbReference type="EMBL" id="KAF2135784.1"/>
    </source>
</evidence>
<evidence type="ECO:0000256" key="1">
    <source>
        <dbReference type="SAM" id="Coils"/>
    </source>
</evidence>
<keyword evidence="1" id="KW-0175">Coiled coil</keyword>
<feature type="compositionally biased region" description="Low complexity" evidence="2">
    <location>
        <begin position="161"/>
        <end position="177"/>
    </location>
</feature>
<feature type="compositionally biased region" description="Polar residues" evidence="2">
    <location>
        <begin position="181"/>
        <end position="233"/>
    </location>
</feature>
<organism evidence="3 4">
    <name type="scientific">Aplosporella prunicola CBS 121167</name>
    <dbReference type="NCBI Taxonomy" id="1176127"/>
    <lineage>
        <taxon>Eukaryota</taxon>
        <taxon>Fungi</taxon>
        <taxon>Dikarya</taxon>
        <taxon>Ascomycota</taxon>
        <taxon>Pezizomycotina</taxon>
        <taxon>Dothideomycetes</taxon>
        <taxon>Dothideomycetes incertae sedis</taxon>
        <taxon>Botryosphaeriales</taxon>
        <taxon>Aplosporellaceae</taxon>
        <taxon>Aplosporella</taxon>
    </lineage>
</organism>
<evidence type="ECO:0000256" key="2">
    <source>
        <dbReference type="SAM" id="MobiDB-lite"/>
    </source>
</evidence>
<protein>
    <submittedName>
        <fullName evidence="3">Uncharacterized protein</fullName>
    </submittedName>
</protein>
<keyword evidence="4" id="KW-1185">Reference proteome</keyword>
<name>A0A6A6AXU2_9PEZI</name>
<feature type="coiled-coil region" evidence="1">
    <location>
        <begin position="26"/>
        <end position="53"/>
    </location>
</feature>
<dbReference type="Proteomes" id="UP000799438">
    <property type="component" value="Unassembled WGS sequence"/>
</dbReference>
<dbReference type="RefSeq" id="XP_033391502.1">
    <property type="nucleotide sequence ID" value="XM_033543688.1"/>
</dbReference>
<evidence type="ECO:0000313" key="4">
    <source>
        <dbReference type="Proteomes" id="UP000799438"/>
    </source>
</evidence>
<accession>A0A6A6AXU2</accession>